<reference evidence="1 2" key="1">
    <citation type="submission" date="2024-02" db="EMBL/GenBank/DDBJ databases">
        <authorList>
            <person name="Vignale AGUSTIN F."/>
            <person name="Sosa J E."/>
            <person name="Modenutti C."/>
        </authorList>
    </citation>
    <scope>NUCLEOTIDE SEQUENCE [LARGE SCALE GENOMIC DNA]</scope>
</reference>
<dbReference type="AlphaFoldDB" id="A0ABC8T089"/>
<dbReference type="Proteomes" id="UP001642360">
    <property type="component" value="Unassembled WGS sequence"/>
</dbReference>
<feature type="non-terminal residue" evidence="1">
    <location>
        <position position="1"/>
    </location>
</feature>
<evidence type="ECO:0000313" key="1">
    <source>
        <dbReference type="EMBL" id="CAK9161505.1"/>
    </source>
</evidence>
<accession>A0ABC8T089</accession>
<evidence type="ECO:0008006" key="3">
    <source>
        <dbReference type="Google" id="ProtNLM"/>
    </source>
</evidence>
<name>A0ABC8T089_9AQUA</name>
<dbReference type="EMBL" id="CAUOFW020003691">
    <property type="protein sequence ID" value="CAK9161505.1"/>
    <property type="molecule type" value="Genomic_DNA"/>
</dbReference>
<evidence type="ECO:0000313" key="2">
    <source>
        <dbReference type="Proteomes" id="UP001642360"/>
    </source>
</evidence>
<protein>
    <recommendedName>
        <fullName evidence="3">RNase H type-1 domain-containing protein</fullName>
    </recommendedName>
</protein>
<gene>
    <name evidence="1" type="ORF">ILEXP_LOCUS30308</name>
</gene>
<comment type="caution">
    <text evidence="1">The sequence shown here is derived from an EMBL/GenBank/DDBJ whole genome shotgun (WGS) entry which is preliminary data.</text>
</comment>
<proteinExistence type="predicted"/>
<organism evidence="1 2">
    <name type="scientific">Ilex paraguariensis</name>
    <name type="common">yerba mate</name>
    <dbReference type="NCBI Taxonomy" id="185542"/>
    <lineage>
        <taxon>Eukaryota</taxon>
        <taxon>Viridiplantae</taxon>
        <taxon>Streptophyta</taxon>
        <taxon>Embryophyta</taxon>
        <taxon>Tracheophyta</taxon>
        <taxon>Spermatophyta</taxon>
        <taxon>Magnoliopsida</taxon>
        <taxon>eudicotyledons</taxon>
        <taxon>Gunneridae</taxon>
        <taxon>Pentapetalae</taxon>
        <taxon>asterids</taxon>
        <taxon>campanulids</taxon>
        <taxon>Aquifoliales</taxon>
        <taxon>Aquifoliaceae</taxon>
        <taxon>Ilex</taxon>
    </lineage>
</organism>
<keyword evidence="2" id="KW-1185">Reference proteome</keyword>
<sequence length="52" mass="6203">MGYNYIDIECDSSLVVSWISSPYVNDLVYWDVLMNELIMIICQDRDQQEIRL</sequence>
<feature type="non-terminal residue" evidence="1">
    <location>
        <position position="52"/>
    </location>
</feature>